<feature type="region of interest" description="Disordered" evidence="1">
    <location>
        <begin position="65"/>
        <end position="101"/>
    </location>
</feature>
<reference evidence="2 3" key="1">
    <citation type="journal article" date="2018" name="Front. Plant Sci.">
        <title>Red Clover (Trifolium pratense) and Zigzag Clover (T. medium) - A Picture of Genomic Similarities and Differences.</title>
        <authorList>
            <person name="Dluhosova J."/>
            <person name="Istvanek J."/>
            <person name="Nedelnik J."/>
            <person name="Repkova J."/>
        </authorList>
    </citation>
    <scope>NUCLEOTIDE SEQUENCE [LARGE SCALE GENOMIC DNA]</scope>
    <source>
        <strain evidence="3">cv. 10/8</strain>
        <tissue evidence="2">Leaf</tissue>
    </source>
</reference>
<feature type="non-terminal residue" evidence="2">
    <location>
        <position position="101"/>
    </location>
</feature>
<organism evidence="2 3">
    <name type="scientific">Trifolium medium</name>
    <dbReference type="NCBI Taxonomy" id="97028"/>
    <lineage>
        <taxon>Eukaryota</taxon>
        <taxon>Viridiplantae</taxon>
        <taxon>Streptophyta</taxon>
        <taxon>Embryophyta</taxon>
        <taxon>Tracheophyta</taxon>
        <taxon>Spermatophyta</taxon>
        <taxon>Magnoliopsida</taxon>
        <taxon>eudicotyledons</taxon>
        <taxon>Gunneridae</taxon>
        <taxon>Pentapetalae</taxon>
        <taxon>rosids</taxon>
        <taxon>fabids</taxon>
        <taxon>Fabales</taxon>
        <taxon>Fabaceae</taxon>
        <taxon>Papilionoideae</taxon>
        <taxon>50 kb inversion clade</taxon>
        <taxon>NPAAA clade</taxon>
        <taxon>Hologalegina</taxon>
        <taxon>IRL clade</taxon>
        <taxon>Trifolieae</taxon>
        <taxon>Trifolium</taxon>
    </lineage>
</organism>
<feature type="region of interest" description="Disordered" evidence="1">
    <location>
        <begin position="1"/>
        <end position="30"/>
    </location>
</feature>
<proteinExistence type="predicted"/>
<name>A0A392SQG9_9FABA</name>
<protein>
    <submittedName>
        <fullName evidence="2">Uncharacterized protein</fullName>
    </submittedName>
</protein>
<dbReference type="EMBL" id="LXQA010411441">
    <property type="protein sequence ID" value="MCI50096.1"/>
    <property type="molecule type" value="Genomic_DNA"/>
</dbReference>
<evidence type="ECO:0000256" key="1">
    <source>
        <dbReference type="SAM" id="MobiDB-lite"/>
    </source>
</evidence>
<evidence type="ECO:0000313" key="3">
    <source>
        <dbReference type="Proteomes" id="UP000265520"/>
    </source>
</evidence>
<accession>A0A392SQG9</accession>
<dbReference type="AlphaFoldDB" id="A0A392SQG9"/>
<feature type="compositionally biased region" description="Basic and acidic residues" evidence="1">
    <location>
        <begin position="82"/>
        <end position="101"/>
    </location>
</feature>
<evidence type="ECO:0000313" key="2">
    <source>
        <dbReference type="EMBL" id="MCI50096.1"/>
    </source>
</evidence>
<dbReference type="Proteomes" id="UP000265520">
    <property type="component" value="Unassembled WGS sequence"/>
</dbReference>
<keyword evidence="3" id="KW-1185">Reference proteome</keyword>
<feature type="compositionally biased region" description="Polar residues" evidence="1">
    <location>
        <begin position="70"/>
        <end position="81"/>
    </location>
</feature>
<feature type="compositionally biased region" description="Polar residues" evidence="1">
    <location>
        <begin position="13"/>
        <end position="25"/>
    </location>
</feature>
<comment type="caution">
    <text evidence="2">The sequence shown here is derived from an EMBL/GenBank/DDBJ whole genome shotgun (WGS) entry which is preliminary data.</text>
</comment>
<sequence>IATALSARPSGDLPSTTETPASTSNEKGKETCKVIYGLRSGMEYERPSVGDIVTEAVQKDSVEPIVEDNFVSQPRQTLSLDTTKKKSGPEAEQKSTADKTA</sequence>
<feature type="non-terminal residue" evidence="2">
    <location>
        <position position="1"/>
    </location>
</feature>